<keyword evidence="1" id="KW-0812">Transmembrane</keyword>
<keyword evidence="1" id="KW-0472">Membrane</keyword>
<comment type="caution">
    <text evidence="2">The sequence shown here is derived from an EMBL/GenBank/DDBJ whole genome shotgun (WGS) entry which is preliminary data.</text>
</comment>
<dbReference type="EMBL" id="JAHRIO010091298">
    <property type="protein sequence ID" value="MEQ2188622.1"/>
    <property type="molecule type" value="Genomic_DNA"/>
</dbReference>
<gene>
    <name evidence="2" type="ORF">GOODEAATRI_016927</name>
</gene>
<keyword evidence="3" id="KW-1185">Reference proteome</keyword>
<protein>
    <submittedName>
        <fullName evidence="2">Uncharacterized protein</fullName>
    </submittedName>
</protein>
<evidence type="ECO:0000313" key="3">
    <source>
        <dbReference type="Proteomes" id="UP001476798"/>
    </source>
</evidence>
<reference evidence="2 3" key="1">
    <citation type="submission" date="2021-06" db="EMBL/GenBank/DDBJ databases">
        <authorList>
            <person name="Palmer J.M."/>
        </authorList>
    </citation>
    <scope>NUCLEOTIDE SEQUENCE [LARGE SCALE GENOMIC DNA]</scope>
    <source>
        <strain evidence="2 3">GA_2019</strain>
        <tissue evidence="2">Muscle</tissue>
    </source>
</reference>
<proteinExistence type="predicted"/>
<organism evidence="2 3">
    <name type="scientific">Goodea atripinnis</name>
    <dbReference type="NCBI Taxonomy" id="208336"/>
    <lineage>
        <taxon>Eukaryota</taxon>
        <taxon>Metazoa</taxon>
        <taxon>Chordata</taxon>
        <taxon>Craniata</taxon>
        <taxon>Vertebrata</taxon>
        <taxon>Euteleostomi</taxon>
        <taxon>Actinopterygii</taxon>
        <taxon>Neopterygii</taxon>
        <taxon>Teleostei</taxon>
        <taxon>Neoteleostei</taxon>
        <taxon>Acanthomorphata</taxon>
        <taxon>Ovalentaria</taxon>
        <taxon>Atherinomorphae</taxon>
        <taxon>Cyprinodontiformes</taxon>
        <taxon>Goodeidae</taxon>
        <taxon>Goodea</taxon>
    </lineage>
</organism>
<dbReference type="Proteomes" id="UP001476798">
    <property type="component" value="Unassembled WGS sequence"/>
</dbReference>
<accession>A0ABV0PZ75</accession>
<evidence type="ECO:0000256" key="1">
    <source>
        <dbReference type="SAM" id="Phobius"/>
    </source>
</evidence>
<feature type="transmembrane region" description="Helical" evidence="1">
    <location>
        <begin position="77"/>
        <end position="101"/>
    </location>
</feature>
<evidence type="ECO:0000313" key="2">
    <source>
        <dbReference type="EMBL" id="MEQ2188622.1"/>
    </source>
</evidence>
<sequence length="107" mass="11511">MLLCRSPTAELALASREIQAAVTKTTVLLMNTQTPPPLLLLESRVLSWCCAVQPASSIAESKMDECSQVSVSSRMQLALPVLFVATSLLVLQLYGLASAFVSFPQAR</sequence>
<name>A0ABV0PZ75_9TELE</name>
<keyword evidence="1" id="KW-1133">Transmembrane helix</keyword>